<dbReference type="EMBL" id="GBRH01163771">
    <property type="protein sequence ID" value="JAE34125.1"/>
    <property type="molecule type" value="Transcribed_RNA"/>
</dbReference>
<protein>
    <submittedName>
        <fullName evidence="1">Uncharacterized protein</fullName>
    </submittedName>
</protein>
<dbReference type="AlphaFoldDB" id="A0A0A9HAF6"/>
<sequence>MLTTSATNSRIPCLDPCATFFTATSILDARTPRYTLPKPPMPRSRLSLNPSVAWNKSLYENLCGPNAASHSSLTSAYMRRRRMNTKTTAATAKTSTADAIGSTISSVLDRGLGLVTGRVGREEMLSAGAAPFILKLHPST</sequence>
<proteinExistence type="predicted"/>
<name>A0A0A9HAF6_ARUDO</name>
<reference evidence="1" key="2">
    <citation type="journal article" date="2015" name="Data Brief">
        <title>Shoot transcriptome of the giant reed, Arundo donax.</title>
        <authorList>
            <person name="Barrero R.A."/>
            <person name="Guerrero F.D."/>
            <person name="Moolhuijzen P."/>
            <person name="Goolsby J.A."/>
            <person name="Tidwell J."/>
            <person name="Bellgard S.E."/>
            <person name="Bellgard M.I."/>
        </authorList>
    </citation>
    <scope>NUCLEOTIDE SEQUENCE</scope>
    <source>
        <tissue evidence="1">Shoot tissue taken approximately 20 cm above the soil surface</tissue>
    </source>
</reference>
<organism evidence="1">
    <name type="scientific">Arundo donax</name>
    <name type="common">Giant reed</name>
    <name type="synonym">Donax arundinaceus</name>
    <dbReference type="NCBI Taxonomy" id="35708"/>
    <lineage>
        <taxon>Eukaryota</taxon>
        <taxon>Viridiplantae</taxon>
        <taxon>Streptophyta</taxon>
        <taxon>Embryophyta</taxon>
        <taxon>Tracheophyta</taxon>
        <taxon>Spermatophyta</taxon>
        <taxon>Magnoliopsida</taxon>
        <taxon>Liliopsida</taxon>
        <taxon>Poales</taxon>
        <taxon>Poaceae</taxon>
        <taxon>PACMAD clade</taxon>
        <taxon>Arundinoideae</taxon>
        <taxon>Arundineae</taxon>
        <taxon>Arundo</taxon>
    </lineage>
</organism>
<reference evidence="1" key="1">
    <citation type="submission" date="2014-09" db="EMBL/GenBank/DDBJ databases">
        <authorList>
            <person name="Magalhaes I.L.F."/>
            <person name="Oliveira U."/>
            <person name="Santos F.R."/>
            <person name="Vidigal T.H.D.A."/>
            <person name="Brescovit A.D."/>
            <person name="Santos A.J."/>
        </authorList>
    </citation>
    <scope>NUCLEOTIDE SEQUENCE</scope>
    <source>
        <tissue evidence="1">Shoot tissue taken approximately 20 cm above the soil surface</tissue>
    </source>
</reference>
<accession>A0A0A9HAF6</accession>
<evidence type="ECO:0000313" key="1">
    <source>
        <dbReference type="EMBL" id="JAE34125.1"/>
    </source>
</evidence>